<dbReference type="Proteomes" id="UP000002534">
    <property type="component" value="Chromosome"/>
</dbReference>
<evidence type="ECO:0000256" key="1">
    <source>
        <dbReference type="SAM" id="SignalP"/>
    </source>
</evidence>
<evidence type="ECO:0000313" key="2">
    <source>
        <dbReference type="EMBL" id="ABA90134.1"/>
    </source>
</evidence>
<dbReference type="OrthoDB" id="5918947at2"/>
<keyword evidence="3" id="KW-1185">Reference proteome</keyword>
<reference evidence="2 3" key="2">
    <citation type="journal article" date="2012" name="BMC Genomics">
        <title>The genome of Pelobacter carbinolicus reveals surprising metabolic capabilities and physiological features.</title>
        <authorList>
            <person name="Aklujkar M."/>
            <person name="Haveman S.A."/>
            <person name="Didonato R.Jr."/>
            <person name="Chertkov O."/>
            <person name="Han C.S."/>
            <person name="Land M.L."/>
            <person name="Brown P."/>
            <person name="Lovley D.R."/>
        </authorList>
    </citation>
    <scope>NUCLEOTIDE SEQUENCE [LARGE SCALE GENOMIC DNA]</scope>
    <source>
        <strain evidence="3">DSM 2380 / NBRC 103641 / GraBd1</strain>
    </source>
</reference>
<dbReference type="KEGG" id="pca:Pcar_2899"/>
<name>Q3A0H3_SYNC1</name>
<gene>
    <name evidence="2" type="ordered locus">Pcar_2899</name>
</gene>
<evidence type="ECO:0008006" key="4">
    <source>
        <dbReference type="Google" id="ProtNLM"/>
    </source>
</evidence>
<protein>
    <recommendedName>
        <fullName evidence="4">Lipoprotein</fullName>
    </recommendedName>
</protein>
<feature type="signal peptide" evidence="1">
    <location>
        <begin position="1"/>
        <end position="18"/>
    </location>
</feature>
<proteinExistence type="predicted"/>
<dbReference type="eggNOG" id="ENOG503399W">
    <property type="taxonomic scope" value="Bacteria"/>
</dbReference>
<reference evidence="3" key="1">
    <citation type="submission" date="2005-10" db="EMBL/GenBank/DDBJ databases">
        <title>Complete sequence of Pelobacter carbinolicus DSM 2380.</title>
        <authorList>
            <person name="Copeland A."/>
            <person name="Lucas S."/>
            <person name="Lapidus A."/>
            <person name="Barry K."/>
            <person name="Detter J.C."/>
            <person name="Glavina T."/>
            <person name="Hammon N."/>
            <person name="Israni S."/>
            <person name="Pitluck S."/>
            <person name="Chertkov O."/>
            <person name="Schmutz J."/>
            <person name="Larimer F."/>
            <person name="Land M."/>
            <person name="Kyrpides N."/>
            <person name="Ivanova N."/>
            <person name="Richardson P."/>
        </authorList>
    </citation>
    <scope>NUCLEOTIDE SEQUENCE [LARGE SCALE GENOMIC DNA]</scope>
    <source>
        <strain evidence="3">DSM 2380 / NBRC 103641 / GraBd1</strain>
    </source>
</reference>
<dbReference type="EMBL" id="CP000142">
    <property type="protein sequence ID" value="ABA90134.1"/>
    <property type="molecule type" value="Genomic_DNA"/>
</dbReference>
<dbReference type="HOGENOM" id="CLU_2058621_0_0_7"/>
<keyword evidence="1" id="KW-0732">Signal</keyword>
<dbReference type="AlphaFoldDB" id="Q3A0H3"/>
<dbReference type="RefSeq" id="WP_011342685.1">
    <property type="nucleotide sequence ID" value="NC_007498.2"/>
</dbReference>
<evidence type="ECO:0000313" key="3">
    <source>
        <dbReference type="Proteomes" id="UP000002534"/>
    </source>
</evidence>
<dbReference type="PROSITE" id="PS51257">
    <property type="entry name" value="PROKAR_LIPOPROTEIN"/>
    <property type="match status" value="1"/>
</dbReference>
<accession>Q3A0H3</accession>
<sequence>MKLLKCLSIAVLCGLLMACGHGFEGEYKAEAGSSNEFLNAFAGTQEMRTVIIGSDYMESQGERAEFEDIFVRENGENRYLVFKDKDKEEAWKIIDDETLVQGNGFVNITLKKVK</sequence>
<organism evidence="2 3">
    <name type="scientific">Syntrophotalea carbinolica (strain DSM 2380 / NBRC 103641 / GraBd1)</name>
    <name type="common">Pelobacter carbinolicus</name>
    <dbReference type="NCBI Taxonomy" id="338963"/>
    <lineage>
        <taxon>Bacteria</taxon>
        <taxon>Pseudomonadati</taxon>
        <taxon>Thermodesulfobacteriota</taxon>
        <taxon>Desulfuromonadia</taxon>
        <taxon>Desulfuromonadales</taxon>
        <taxon>Syntrophotaleaceae</taxon>
        <taxon>Syntrophotalea</taxon>
    </lineage>
</organism>
<feature type="chain" id="PRO_5004223369" description="Lipoprotein" evidence="1">
    <location>
        <begin position="19"/>
        <end position="114"/>
    </location>
</feature>